<keyword evidence="1" id="KW-0812">Transmembrane</keyword>
<sequence length="200" mass="21443">MSKRRKGRFSAGVMAGIVVGLLGAGGFAGWWAWQTLVMSKPPWTPGSIEQPDAAVPVSGASSVYWLRPTDTSFELVARSLPLPAVDTAPQEQLKTAFSELLDGPGSSDYASTIPEGTKLRDLSVRADGIYIDLTEEFQFGGGSASMQGRLAQVLYTATSLDPNAKVYLRIEGEPVEYLGGEGIAVEQPLTRKVFARNHPL</sequence>
<comment type="caution">
    <text evidence="3">The sequence shown here is derived from an EMBL/GenBank/DDBJ whole genome shotgun (WGS) entry which is preliminary data.</text>
</comment>
<evidence type="ECO:0000259" key="2">
    <source>
        <dbReference type="SMART" id="SM00909"/>
    </source>
</evidence>
<keyword evidence="4" id="KW-1185">Reference proteome</keyword>
<keyword evidence="1" id="KW-0472">Membrane</keyword>
<dbReference type="Pfam" id="PF10646">
    <property type="entry name" value="Germane"/>
    <property type="match status" value="1"/>
</dbReference>
<dbReference type="eggNOG" id="COG5401">
    <property type="taxonomic scope" value="Bacteria"/>
</dbReference>
<feature type="domain" description="GerMN" evidence="2">
    <location>
        <begin position="93"/>
        <end position="179"/>
    </location>
</feature>
<dbReference type="STRING" id="582515.KR51_00005430"/>
<dbReference type="SMART" id="SM00909">
    <property type="entry name" value="Germane"/>
    <property type="match status" value="1"/>
</dbReference>
<evidence type="ECO:0000313" key="3">
    <source>
        <dbReference type="EMBL" id="ERN42701.1"/>
    </source>
</evidence>
<protein>
    <submittedName>
        <fullName evidence="3">Sporulation and spore germination</fullName>
    </submittedName>
</protein>
<proteinExistence type="predicted"/>
<name>U5DM00_9CHRO</name>
<dbReference type="Proteomes" id="UP000016960">
    <property type="component" value="Unassembled WGS sequence"/>
</dbReference>
<dbReference type="EMBL" id="ASSJ01000008">
    <property type="protein sequence ID" value="ERN42701.1"/>
    <property type="molecule type" value="Genomic_DNA"/>
</dbReference>
<dbReference type="PATRIC" id="fig|582515.4.peg.617"/>
<accession>U5DM00</accession>
<feature type="transmembrane region" description="Helical" evidence="1">
    <location>
        <begin position="12"/>
        <end position="33"/>
    </location>
</feature>
<gene>
    <name evidence="3" type="ORF">KR51_00005430</name>
</gene>
<evidence type="ECO:0000313" key="4">
    <source>
        <dbReference type="Proteomes" id="UP000016960"/>
    </source>
</evidence>
<keyword evidence="1" id="KW-1133">Transmembrane helix</keyword>
<dbReference type="InterPro" id="IPR019606">
    <property type="entry name" value="GerMN"/>
</dbReference>
<reference evidence="3 4" key="1">
    <citation type="submission" date="2013-05" db="EMBL/GenBank/DDBJ databases">
        <title>Draft genome sequence of Rubidibacter lacunae KORDI 51-2.</title>
        <authorList>
            <person name="Choi D.H."/>
            <person name="Noh J.H."/>
            <person name="Kwon K.-K."/>
            <person name="Lee J.-H."/>
            <person name="Ryu J.-Y."/>
        </authorList>
    </citation>
    <scope>NUCLEOTIDE SEQUENCE [LARGE SCALE GENOMIC DNA]</scope>
    <source>
        <strain evidence="3 4">KORDI 51-2</strain>
    </source>
</reference>
<dbReference type="OrthoDB" id="510914at2"/>
<evidence type="ECO:0000256" key="1">
    <source>
        <dbReference type="SAM" id="Phobius"/>
    </source>
</evidence>
<dbReference type="InParanoid" id="U5DM00"/>
<dbReference type="AlphaFoldDB" id="U5DM00"/>
<organism evidence="3 4">
    <name type="scientific">Rubidibacter lacunae KORDI 51-2</name>
    <dbReference type="NCBI Taxonomy" id="582515"/>
    <lineage>
        <taxon>Bacteria</taxon>
        <taxon>Bacillati</taxon>
        <taxon>Cyanobacteriota</taxon>
        <taxon>Cyanophyceae</taxon>
        <taxon>Oscillatoriophycideae</taxon>
        <taxon>Chroococcales</taxon>
        <taxon>Aphanothecaceae</taxon>
        <taxon>Rubidibacter</taxon>
    </lineage>
</organism>
<dbReference type="RefSeq" id="WP_022604460.1">
    <property type="nucleotide sequence ID" value="NZ_ASSJ01000008.1"/>
</dbReference>